<feature type="coiled-coil region" evidence="1">
    <location>
        <begin position="56"/>
        <end position="83"/>
    </location>
</feature>
<dbReference type="RefSeq" id="WP_378391951.1">
    <property type="nucleotide sequence ID" value="NZ_JBHLWM010000008.1"/>
</dbReference>
<keyword evidence="4" id="KW-1185">Reference proteome</keyword>
<organism evidence="3 4">
    <name type="scientific">Rhodopseudomonas telluris</name>
    <dbReference type="NCBI Taxonomy" id="644215"/>
    <lineage>
        <taxon>Bacteria</taxon>
        <taxon>Pseudomonadati</taxon>
        <taxon>Pseudomonadota</taxon>
        <taxon>Alphaproteobacteria</taxon>
        <taxon>Hyphomicrobiales</taxon>
        <taxon>Nitrobacteraceae</taxon>
        <taxon>Rhodopseudomonas</taxon>
    </lineage>
</organism>
<keyword evidence="1" id="KW-0175">Coiled coil</keyword>
<sequence>MPENTTQGGEDNTLKANKDIAASIANFFGGNGWKAILPVIAVIGFGGVVSRCQSSLDELSHNISLSNNQLGKLEQRIDKVETQMISIVVENKVRNTVTPSKLPDWADDQKPPPNVFDDRIPEIGPTAIAPRKIPRAPLAPPSQPKAPLPKNAQGSNSQNAAVQNQFSEAKSSGINKLHSLEVARDFSIATIPSEYFDQLSFYQKKGQLSAVGRGESGGTGTEASVYFNPIAKTCAELAIRFVNKYRAEMKPDLSDPILLTMEKLDCRAFSK</sequence>
<evidence type="ECO:0000313" key="4">
    <source>
        <dbReference type="Proteomes" id="UP001589775"/>
    </source>
</evidence>
<evidence type="ECO:0000256" key="1">
    <source>
        <dbReference type="SAM" id="Coils"/>
    </source>
</evidence>
<feature type="compositionally biased region" description="Pro residues" evidence="2">
    <location>
        <begin position="137"/>
        <end position="147"/>
    </location>
</feature>
<comment type="caution">
    <text evidence="3">The sequence shown here is derived from an EMBL/GenBank/DDBJ whole genome shotgun (WGS) entry which is preliminary data.</text>
</comment>
<reference evidence="3 4" key="1">
    <citation type="submission" date="2024-09" db="EMBL/GenBank/DDBJ databases">
        <authorList>
            <person name="Sun Q."/>
            <person name="Mori K."/>
        </authorList>
    </citation>
    <scope>NUCLEOTIDE SEQUENCE [LARGE SCALE GENOMIC DNA]</scope>
    <source>
        <strain evidence="3 4">KCTC 23279</strain>
    </source>
</reference>
<evidence type="ECO:0000313" key="3">
    <source>
        <dbReference type="EMBL" id="MFC0243241.1"/>
    </source>
</evidence>
<proteinExistence type="predicted"/>
<name>A0ABV6EYC7_9BRAD</name>
<dbReference type="Proteomes" id="UP001589775">
    <property type="component" value="Unassembled WGS sequence"/>
</dbReference>
<protein>
    <submittedName>
        <fullName evidence="3">Uncharacterized protein</fullName>
    </submittedName>
</protein>
<feature type="region of interest" description="Disordered" evidence="2">
    <location>
        <begin position="127"/>
        <end position="167"/>
    </location>
</feature>
<gene>
    <name evidence="3" type="ORF">ACFFJ6_22340</name>
</gene>
<accession>A0ABV6EYC7</accession>
<feature type="compositionally biased region" description="Polar residues" evidence="2">
    <location>
        <begin position="152"/>
        <end position="167"/>
    </location>
</feature>
<dbReference type="EMBL" id="JBHLWM010000008">
    <property type="protein sequence ID" value="MFC0243241.1"/>
    <property type="molecule type" value="Genomic_DNA"/>
</dbReference>
<evidence type="ECO:0000256" key="2">
    <source>
        <dbReference type="SAM" id="MobiDB-lite"/>
    </source>
</evidence>